<protein>
    <submittedName>
        <fullName evidence="2">Uncharacterized protein</fullName>
    </submittedName>
</protein>
<name>A0A815YNY0_ADIRI</name>
<gene>
    <name evidence="1" type="ORF">EDS130_LOCUS35827</name>
    <name evidence="2" type="ORF">XAT740_LOCUS44720</name>
</gene>
<comment type="caution">
    <text evidence="2">The sequence shown here is derived from an EMBL/GenBank/DDBJ whole genome shotgun (WGS) entry which is preliminary data.</text>
</comment>
<dbReference type="OrthoDB" id="20867at2759"/>
<dbReference type="Proteomes" id="UP000663828">
    <property type="component" value="Unassembled WGS sequence"/>
</dbReference>
<accession>A0A815YNY0</accession>
<dbReference type="EMBL" id="CAJNOJ010000321">
    <property type="protein sequence ID" value="CAF1397614.1"/>
    <property type="molecule type" value="Genomic_DNA"/>
</dbReference>
<organism evidence="2 3">
    <name type="scientific">Adineta ricciae</name>
    <name type="common">Rotifer</name>
    <dbReference type="NCBI Taxonomy" id="249248"/>
    <lineage>
        <taxon>Eukaryota</taxon>
        <taxon>Metazoa</taxon>
        <taxon>Spiralia</taxon>
        <taxon>Gnathifera</taxon>
        <taxon>Rotifera</taxon>
        <taxon>Eurotatoria</taxon>
        <taxon>Bdelloidea</taxon>
        <taxon>Adinetida</taxon>
        <taxon>Adinetidae</taxon>
        <taxon>Adineta</taxon>
    </lineage>
</organism>
<dbReference type="EMBL" id="CAJNOR010005714">
    <property type="protein sequence ID" value="CAF1573574.1"/>
    <property type="molecule type" value="Genomic_DNA"/>
</dbReference>
<keyword evidence="3" id="KW-1185">Reference proteome</keyword>
<sequence>MWSESLNADYQNQINKKYIAGAMNSFCSSINRLIVDENKVGDTFILVFKDEIGIRKLAHHAILIDVAGASDEIYLKGILLHLTSDQATRKSKFRYGDKRRARTDFYEVDYIG</sequence>
<proteinExistence type="predicted"/>
<evidence type="ECO:0000313" key="3">
    <source>
        <dbReference type="Proteomes" id="UP000663828"/>
    </source>
</evidence>
<evidence type="ECO:0000313" key="2">
    <source>
        <dbReference type="EMBL" id="CAF1573574.1"/>
    </source>
</evidence>
<dbReference type="AlphaFoldDB" id="A0A815YNY0"/>
<evidence type="ECO:0000313" key="1">
    <source>
        <dbReference type="EMBL" id="CAF1397614.1"/>
    </source>
</evidence>
<reference evidence="2" key="1">
    <citation type="submission" date="2021-02" db="EMBL/GenBank/DDBJ databases">
        <authorList>
            <person name="Nowell W R."/>
        </authorList>
    </citation>
    <scope>NUCLEOTIDE SEQUENCE</scope>
</reference>
<dbReference type="Proteomes" id="UP000663852">
    <property type="component" value="Unassembled WGS sequence"/>
</dbReference>